<dbReference type="Proteomes" id="UP001187192">
    <property type="component" value="Unassembled WGS sequence"/>
</dbReference>
<evidence type="ECO:0000256" key="1">
    <source>
        <dbReference type="SAM" id="MobiDB-lite"/>
    </source>
</evidence>
<accession>A0AA88D1B9</accession>
<dbReference type="EMBL" id="BTGU01000001">
    <property type="protein sequence ID" value="GMN24159.1"/>
    <property type="molecule type" value="Genomic_DNA"/>
</dbReference>
<organism evidence="2 3">
    <name type="scientific">Ficus carica</name>
    <name type="common">Common fig</name>
    <dbReference type="NCBI Taxonomy" id="3494"/>
    <lineage>
        <taxon>Eukaryota</taxon>
        <taxon>Viridiplantae</taxon>
        <taxon>Streptophyta</taxon>
        <taxon>Embryophyta</taxon>
        <taxon>Tracheophyta</taxon>
        <taxon>Spermatophyta</taxon>
        <taxon>Magnoliopsida</taxon>
        <taxon>eudicotyledons</taxon>
        <taxon>Gunneridae</taxon>
        <taxon>Pentapetalae</taxon>
        <taxon>rosids</taxon>
        <taxon>fabids</taxon>
        <taxon>Rosales</taxon>
        <taxon>Moraceae</taxon>
        <taxon>Ficeae</taxon>
        <taxon>Ficus</taxon>
    </lineage>
</organism>
<feature type="compositionally biased region" description="Basic and acidic residues" evidence="1">
    <location>
        <begin position="105"/>
        <end position="115"/>
    </location>
</feature>
<name>A0AA88D1B9_FICCA</name>
<reference evidence="2" key="1">
    <citation type="submission" date="2023-07" db="EMBL/GenBank/DDBJ databases">
        <title>draft genome sequence of fig (Ficus carica).</title>
        <authorList>
            <person name="Takahashi T."/>
            <person name="Nishimura K."/>
        </authorList>
    </citation>
    <scope>NUCLEOTIDE SEQUENCE</scope>
</reference>
<feature type="region of interest" description="Disordered" evidence="1">
    <location>
        <begin position="77"/>
        <end position="204"/>
    </location>
</feature>
<feature type="compositionally biased region" description="Basic residues" evidence="1">
    <location>
        <begin position="193"/>
        <end position="204"/>
    </location>
</feature>
<protein>
    <submittedName>
        <fullName evidence="2">Uncharacterized protein</fullName>
    </submittedName>
</protein>
<feature type="compositionally biased region" description="Acidic residues" evidence="1">
    <location>
        <begin position="127"/>
        <end position="143"/>
    </location>
</feature>
<evidence type="ECO:0000313" key="3">
    <source>
        <dbReference type="Proteomes" id="UP001187192"/>
    </source>
</evidence>
<dbReference type="AlphaFoldDB" id="A0AA88D1B9"/>
<keyword evidence="3" id="KW-1185">Reference proteome</keyword>
<proteinExistence type="predicted"/>
<sequence length="204" mass="22432">MVSCRPVYIPPFVVTPLSIHLGGGAGSAHVFYFFMPKVSEFGILGDIGAGDLALKFSSIVKADIPILTLRNPEGKELGRFAGSAKGKPKIETYNPAADSTLGQLKKAEEAPVKDKKEKKKKKKKDAEEEDTAVSDNGNADDDEPLKKEKRKKKKHSAEDVEVQNEGENGDAGEKKKKKRKHAVEEESETPSKKKEKKKKKKSDE</sequence>
<evidence type="ECO:0000313" key="2">
    <source>
        <dbReference type="EMBL" id="GMN24159.1"/>
    </source>
</evidence>
<comment type="caution">
    <text evidence="2">The sequence shown here is derived from an EMBL/GenBank/DDBJ whole genome shotgun (WGS) entry which is preliminary data.</text>
</comment>
<feature type="compositionally biased region" description="Acidic residues" evidence="1">
    <location>
        <begin position="159"/>
        <end position="170"/>
    </location>
</feature>
<gene>
    <name evidence="2" type="ORF">TIFTF001_000443</name>
</gene>